<comment type="caution">
    <text evidence="1">The sequence shown here is derived from an EMBL/GenBank/DDBJ whole genome shotgun (WGS) entry which is preliminary data.</text>
</comment>
<reference evidence="1 2" key="1">
    <citation type="journal article" date="2018" name="PLoS Pathog.">
        <title>Evolution of structural diversity of trichothecenes, a family of toxins produced by plant pathogenic and entomopathogenic fungi.</title>
        <authorList>
            <person name="Proctor R.H."/>
            <person name="McCormick S.P."/>
            <person name="Kim H.S."/>
            <person name="Cardoza R.E."/>
            <person name="Stanley A.M."/>
            <person name="Lindo L."/>
            <person name="Kelly A."/>
            <person name="Brown D.W."/>
            <person name="Lee T."/>
            <person name="Vaughan M.M."/>
            <person name="Alexander N.J."/>
            <person name="Busman M."/>
            <person name="Gutierrez S."/>
        </authorList>
    </citation>
    <scope>NUCLEOTIDE SEQUENCE [LARGE SCALE GENOMIC DNA]</scope>
    <source>
        <strain evidence="1 2">IBT 40837</strain>
    </source>
</reference>
<organism evidence="1 2">
    <name type="scientific">Trichoderma arundinaceum</name>
    <dbReference type="NCBI Taxonomy" id="490622"/>
    <lineage>
        <taxon>Eukaryota</taxon>
        <taxon>Fungi</taxon>
        <taxon>Dikarya</taxon>
        <taxon>Ascomycota</taxon>
        <taxon>Pezizomycotina</taxon>
        <taxon>Sordariomycetes</taxon>
        <taxon>Hypocreomycetidae</taxon>
        <taxon>Hypocreales</taxon>
        <taxon>Hypocreaceae</taxon>
        <taxon>Trichoderma</taxon>
    </lineage>
</organism>
<accession>A0A395N8J2</accession>
<gene>
    <name evidence="1" type="ORF">TARUN_9812</name>
</gene>
<evidence type="ECO:0000313" key="2">
    <source>
        <dbReference type="Proteomes" id="UP000266272"/>
    </source>
</evidence>
<dbReference type="Proteomes" id="UP000266272">
    <property type="component" value="Unassembled WGS sequence"/>
</dbReference>
<protein>
    <submittedName>
        <fullName evidence="1">Zinc finger domain-containing, c2h2-type</fullName>
    </submittedName>
</protein>
<dbReference type="OrthoDB" id="5083270at2759"/>
<name>A0A395N8J2_TRIAR</name>
<dbReference type="EMBL" id="PXOA01000854">
    <property type="protein sequence ID" value="RFU72448.1"/>
    <property type="molecule type" value="Genomic_DNA"/>
</dbReference>
<keyword evidence="2" id="KW-1185">Reference proteome</keyword>
<evidence type="ECO:0000313" key="1">
    <source>
        <dbReference type="EMBL" id="RFU72448.1"/>
    </source>
</evidence>
<sequence>MASLAEQPFNLFPQQQDEFVHFAEASHGAVYSSAPMDLSIAADAYVPFVQRAPSQELYTSPSTIGYEPSLYTADAAPGYLINAPTSPGMYGDDYLPSSGLSTASAPSAPSSAVGSPLSNHGQIGIDWTVQGLGIQPGIANNDFVEFSAFGAHGLDDMAAFEFASLAHTKSFVGEF</sequence>
<proteinExistence type="predicted"/>
<dbReference type="AlphaFoldDB" id="A0A395N8J2"/>
<dbReference type="STRING" id="490622.A0A395N8J2"/>